<keyword evidence="2" id="KW-1003">Cell membrane</keyword>
<dbReference type="NCBIfam" id="TIGR04178">
    <property type="entry name" value="exo_archaeo"/>
    <property type="match status" value="1"/>
</dbReference>
<keyword evidence="6 8" id="KW-1133">Transmembrane helix</keyword>
<dbReference type="NCBIfam" id="TIGR04125">
    <property type="entry name" value="exosort_PGF_TRM"/>
    <property type="match status" value="1"/>
</dbReference>
<dbReference type="AlphaFoldDB" id="A0A1B1TCT7"/>
<evidence type="ECO:0000256" key="7">
    <source>
        <dbReference type="ARBA" id="ARBA00023136"/>
    </source>
</evidence>
<dbReference type="GO" id="GO:0006508">
    <property type="term" value="P:proteolysis"/>
    <property type="evidence" value="ECO:0007669"/>
    <property type="project" value="UniProtKB-KW"/>
</dbReference>
<dbReference type="InterPro" id="IPR014522">
    <property type="entry name" value="ArtA"/>
</dbReference>
<feature type="transmembrane region" description="Helical" evidence="8">
    <location>
        <begin position="237"/>
        <end position="259"/>
    </location>
</feature>
<dbReference type="InterPro" id="IPR019127">
    <property type="entry name" value="Exosortase"/>
</dbReference>
<sequence>MTMEEPIGLLVSGFGEVIGVNPMALELAIIMIGALFLGLGYHRQNSQKSRYFAAIGWVFMGLYFYLQSGYYVEISDPVLVLMTASALPGSVALAIWEIKNEKTPEALQWLRGCFTWAVVPYFVIFSVPYLNMALIQLTAESTELMLEFCGLGNYHIGEMMVARDGVPDVPVSEWDGNKWILTESLAKEGFYVQFFDSDGRVIVQFIMACSGLQSMIIFVGAIGALSSVSWKRRARGLLIALPTIYVLNMFRNAGIVWLTESYPNWSLMGIEMFDFTHSYAAKAISLFAMFLMAIALFDLLPELHKHIMKILNPVFDVAEKITGTSKSS</sequence>
<evidence type="ECO:0000256" key="2">
    <source>
        <dbReference type="ARBA" id="ARBA00022475"/>
    </source>
</evidence>
<evidence type="ECO:0008006" key="10">
    <source>
        <dbReference type="Google" id="ProtNLM"/>
    </source>
</evidence>
<keyword evidence="5" id="KW-0378">Hydrolase</keyword>
<reference evidence="9" key="2">
    <citation type="journal article" date="2015" name="ISME J.">
        <title>A new class of marine Euryarchaeota group II from the Mediterranean deep chlorophyll maximum.</title>
        <authorList>
            <person name="Martin-Cuadrado A.B."/>
            <person name="Garcia-Heredia I."/>
            <person name="Molto A.G."/>
            <person name="Lopez-Ubeda R."/>
            <person name="Kimes N."/>
            <person name="Lopez-Garcia P."/>
            <person name="Moreira D."/>
            <person name="Rodriguez-Valera F."/>
        </authorList>
    </citation>
    <scope>NUCLEOTIDE SEQUENCE</scope>
</reference>
<organism evidence="9">
    <name type="scientific">uncultured Poseidoniia archaeon</name>
    <dbReference type="NCBI Taxonomy" id="1697135"/>
    <lineage>
        <taxon>Archaea</taxon>
        <taxon>Methanobacteriati</taxon>
        <taxon>Thermoplasmatota</taxon>
        <taxon>Candidatus Poseidoniia</taxon>
        <taxon>environmental samples</taxon>
    </lineage>
</organism>
<dbReference type="GO" id="GO:0008233">
    <property type="term" value="F:peptidase activity"/>
    <property type="evidence" value="ECO:0007669"/>
    <property type="project" value="UniProtKB-KW"/>
</dbReference>
<dbReference type="GO" id="GO:0005886">
    <property type="term" value="C:plasma membrane"/>
    <property type="evidence" value="ECO:0007669"/>
    <property type="project" value="UniProtKB-SubCell"/>
</dbReference>
<evidence type="ECO:0000256" key="5">
    <source>
        <dbReference type="ARBA" id="ARBA00022801"/>
    </source>
</evidence>
<feature type="transmembrane region" description="Helical" evidence="8">
    <location>
        <begin position="279"/>
        <end position="300"/>
    </location>
</feature>
<keyword evidence="7 8" id="KW-0472">Membrane</keyword>
<dbReference type="InterPro" id="IPR026392">
    <property type="entry name" value="Exo/Archaeosortase_dom"/>
</dbReference>
<protein>
    <recommendedName>
        <fullName evidence="10">Archaeosortase A</fullName>
    </recommendedName>
</protein>
<evidence type="ECO:0000313" key="9">
    <source>
        <dbReference type="EMBL" id="ANV80076.1"/>
    </source>
</evidence>
<feature type="transmembrane region" description="Helical" evidence="8">
    <location>
        <begin position="108"/>
        <end position="130"/>
    </location>
</feature>
<evidence type="ECO:0000256" key="8">
    <source>
        <dbReference type="SAM" id="Phobius"/>
    </source>
</evidence>
<keyword evidence="4 8" id="KW-0812">Transmembrane</keyword>
<evidence type="ECO:0000256" key="6">
    <source>
        <dbReference type="ARBA" id="ARBA00022989"/>
    </source>
</evidence>
<feature type="transmembrane region" description="Helical" evidence="8">
    <location>
        <begin position="51"/>
        <end position="72"/>
    </location>
</feature>
<comment type="subcellular location">
    <subcellularLocation>
        <location evidence="1">Cell membrane</location>
        <topology evidence="1">Multi-pass membrane protein</topology>
    </subcellularLocation>
</comment>
<feature type="transmembrane region" description="Helical" evidence="8">
    <location>
        <begin position="20"/>
        <end position="39"/>
    </location>
</feature>
<evidence type="ECO:0000256" key="1">
    <source>
        <dbReference type="ARBA" id="ARBA00004651"/>
    </source>
</evidence>
<evidence type="ECO:0000256" key="4">
    <source>
        <dbReference type="ARBA" id="ARBA00022692"/>
    </source>
</evidence>
<feature type="transmembrane region" description="Helical" evidence="8">
    <location>
        <begin position="201"/>
        <end position="225"/>
    </location>
</feature>
<keyword evidence="3" id="KW-0645">Protease</keyword>
<proteinExistence type="predicted"/>
<name>A0A1B1TCT7_9ARCH</name>
<reference evidence="9" key="1">
    <citation type="submission" date="2014-11" db="EMBL/GenBank/DDBJ databases">
        <authorList>
            <person name="Zhu J."/>
            <person name="Qi W."/>
            <person name="Song R."/>
        </authorList>
    </citation>
    <scope>NUCLEOTIDE SEQUENCE</scope>
</reference>
<accession>A0A1B1TCT7</accession>
<dbReference type="EMBL" id="KP211870">
    <property type="protein sequence ID" value="ANV80076.1"/>
    <property type="molecule type" value="Genomic_DNA"/>
</dbReference>
<feature type="transmembrane region" description="Helical" evidence="8">
    <location>
        <begin position="78"/>
        <end position="96"/>
    </location>
</feature>
<evidence type="ECO:0000256" key="3">
    <source>
        <dbReference type="ARBA" id="ARBA00022670"/>
    </source>
</evidence>
<dbReference type="Pfam" id="PF09721">
    <property type="entry name" value="Exosortase_EpsH"/>
    <property type="match status" value="1"/>
</dbReference>